<dbReference type="PANTHER" id="PTHR30506:SF3">
    <property type="entry name" value="UPF0126 INNER MEMBRANE PROTEIN YADS-RELATED"/>
    <property type="match status" value="1"/>
</dbReference>
<dbReference type="GO" id="GO:0005886">
    <property type="term" value="C:plasma membrane"/>
    <property type="evidence" value="ECO:0007669"/>
    <property type="project" value="UniProtKB-SubCell"/>
</dbReference>
<evidence type="ECO:0000313" key="11">
    <source>
        <dbReference type="Proteomes" id="UP000065822"/>
    </source>
</evidence>
<gene>
    <name evidence="10" type="primary">yicG</name>
    <name evidence="9" type="ORF">AXF12_00085</name>
    <name evidence="10" type="ORF">SAMEA44541418_01757</name>
</gene>
<dbReference type="KEGG" id="chg:AXF12_00085"/>
<dbReference type="EMBL" id="LT906449">
    <property type="protein sequence ID" value="SNV13637.1"/>
    <property type="molecule type" value="Genomic_DNA"/>
</dbReference>
<evidence type="ECO:0000256" key="7">
    <source>
        <dbReference type="SAM" id="Phobius"/>
    </source>
</evidence>
<reference evidence="10 12" key="2">
    <citation type="submission" date="2017-06" db="EMBL/GenBank/DDBJ databases">
        <authorList>
            <consortium name="Pathogen Informatics"/>
        </authorList>
    </citation>
    <scope>NUCLEOTIDE SEQUENCE [LARGE SCALE GENOMIC DNA]</scope>
    <source>
        <strain evidence="10 12">NCTC12947</strain>
    </source>
</reference>
<keyword evidence="3" id="KW-1003">Cell membrane</keyword>
<evidence type="ECO:0000256" key="2">
    <source>
        <dbReference type="ARBA" id="ARBA00008193"/>
    </source>
</evidence>
<evidence type="ECO:0000256" key="4">
    <source>
        <dbReference type="ARBA" id="ARBA00022692"/>
    </source>
</evidence>
<feature type="transmembrane region" description="Helical" evidence="7">
    <location>
        <begin position="91"/>
        <end position="110"/>
    </location>
</feature>
<keyword evidence="6 7" id="KW-0472">Membrane</keyword>
<evidence type="ECO:0000313" key="10">
    <source>
        <dbReference type="EMBL" id="SNV13637.1"/>
    </source>
</evidence>
<dbReference type="InterPro" id="IPR005115">
    <property type="entry name" value="Gly_transporter"/>
</dbReference>
<evidence type="ECO:0000259" key="8">
    <source>
        <dbReference type="Pfam" id="PF03458"/>
    </source>
</evidence>
<sequence>MHFFFIADLVGTFVFAVSGALAARERNFDLFGIFIIAFVAAVGGGTLRDVIIGRTPVFWMKEPLYVLSIFLGALTAILFQKKAGYMHRALILFDTLGIAVFTIIGTEIALSYPYQFHYSIVVAIGMMTACFGGVIRDILCNEIPVIFHKELYATPCLIGSVIFLGLRNFDFFQGYISLIAMFVIVVVRLCAIKYSLQLRID</sequence>
<reference evidence="9 11" key="1">
    <citation type="submission" date="2016-02" db="EMBL/GenBank/DDBJ databases">
        <authorList>
            <person name="Holder M.E."/>
            <person name="Ajami N.J."/>
            <person name="Petrosino J.F."/>
        </authorList>
    </citation>
    <scope>NUCLEOTIDE SEQUENCE [LARGE SCALE GENOMIC DNA]</scope>
    <source>
        <strain evidence="9 11">CCUG 32990</strain>
    </source>
</reference>
<evidence type="ECO:0000256" key="6">
    <source>
        <dbReference type="ARBA" id="ARBA00023136"/>
    </source>
</evidence>
<evidence type="ECO:0000313" key="9">
    <source>
        <dbReference type="EMBL" id="AMD84078.1"/>
    </source>
</evidence>
<comment type="similarity">
    <text evidence="2">Belongs to the UPF0126 family.</text>
</comment>
<dbReference type="EMBL" id="CP014227">
    <property type="protein sequence ID" value="AMD84078.1"/>
    <property type="molecule type" value="Genomic_DNA"/>
</dbReference>
<feature type="domain" description="Glycine transporter" evidence="8">
    <location>
        <begin position="92"/>
        <end position="166"/>
    </location>
</feature>
<protein>
    <submittedName>
        <fullName evidence="10">Predicted membrane protein</fullName>
    </submittedName>
</protein>
<dbReference type="PANTHER" id="PTHR30506">
    <property type="entry name" value="INNER MEMBRANE PROTEIN"/>
    <property type="match status" value="1"/>
</dbReference>
<feature type="transmembrane region" description="Helical" evidence="7">
    <location>
        <begin position="63"/>
        <end position="79"/>
    </location>
</feature>
<dbReference type="AlphaFoldDB" id="A0AAX2GZA9"/>
<proteinExistence type="inferred from homology"/>
<evidence type="ECO:0000313" key="12">
    <source>
        <dbReference type="Proteomes" id="UP000215539"/>
    </source>
</evidence>
<feature type="transmembrane region" description="Helical" evidence="7">
    <location>
        <begin position="30"/>
        <end position="51"/>
    </location>
</feature>
<dbReference type="Proteomes" id="UP000215539">
    <property type="component" value="Chromosome 1"/>
</dbReference>
<feature type="domain" description="Glycine transporter" evidence="8">
    <location>
        <begin position="6"/>
        <end position="80"/>
    </location>
</feature>
<name>A0AAX2GZA9_9FLAO</name>
<keyword evidence="5 7" id="KW-1133">Transmembrane helix</keyword>
<dbReference type="Proteomes" id="UP000065822">
    <property type="component" value="Chromosome"/>
</dbReference>
<dbReference type="RefSeq" id="WP_066427484.1">
    <property type="nucleotide sequence ID" value="NZ_CP014227.1"/>
</dbReference>
<organism evidence="10 12">
    <name type="scientific">Capnocytophaga haemolytica</name>
    <dbReference type="NCBI Taxonomy" id="45243"/>
    <lineage>
        <taxon>Bacteria</taxon>
        <taxon>Pseudomonadati</taxon>
        <taxon>Bacteroidota</taxon>
        <taxon>Flavobacteriia</taxon>
        <taxon>Flavobacteriales</taxon>
        <taxon>Flavobacteriaceae</taxon>
        <taxon>Capnocytophaga</taxon>
    </lineage>
</organism>
<feature type="transmembrane region" description="Helical" evidence="7">
    <location>
        <begin position="6"/>
        <end position="23"/>
    </location>
</feature>
<evidence type="ECO:0000256" key="5">
    <source>
        <dbReference type="ARBA" id="ARBA00022989"/>
    </source>
</evidence>
<evidence type="ECO:0000256" key="3">
    <source>
        <dbReference type="ARBA" id="ARBA00022475"/>
    </source>
</evidence>
<keyword evidence="11" id="KW-1185">Reference proteome</keyword>
<feature type="transmembrane region" description="Helical" evidence="7">
    <location>
        <begin position="116"/>
        <end position="139"/>
    </location>
</feature>
<feature type="transmembrane region" description="Helical" evidence="7">
    <location>
        <begin position="175"/>
        <end position="196"/>
    </location>
</feature>
<accession>A0AAX2GZA9</accession>
<evidence type="ECO:0000256" key="1">
    <source>
        <dbReference type="ARBA" id="ARBA00004651"/>
    </source>
</evidence>
<keyword evidence="4 7" id="KW-0812">Transmembrane</keyword>
<dbReference type="Pfam" id="PF03458">
    <property type="entry name" value="Gly_transporter"/>
    <property type="match status" value="2"/>
</dbReference>
<feature type="transmembrane region" description="Helical" evidence="7">
    <location>
        <begin position="151"/>
        <end position="169"/>
    </location>
</feature>
<comment type="subcellular location">
    <subcellularLocation>
        <location evidence="1">Cell membrane</location>
        <topology evidence="1">Multi-pass membrane protein</topology>
    </subcellularLocation>
</comment>